<dbReference type="InterPro" id="IPR010921">
    <property type="entry name" value="Trp_repressor/repl_initiator"/>
</dbReference>
<protein>
    <recommendedName>
        <fullName evidence="4">Transposase</fullName>
    </recommendedName>
</protein>
<comment type="similarity">
    <text evidence="1">Belongs to the transposase 8 family.</text>
</comment>
<dbReference type="AlphaFoldDB" id="A0A3A1YUC6"/>
<gene>
    <name evidence="2" type="ORF">CJP73_08205</name>
</gene>
<reference evidence="2 3" key="1">
    <citation type="submission" date="2017-08" db="EMBL/GenBank/DDBJ databases">
        <title>Pusillimonas indicus sp. nov., a member of the family Alcaligenaceae isolated from surface seawater.</title>
        <authorList>
            <person name="Li J."/>
        </authorList>
    </citation>
    <scope>NUCLEOTIDE SEQUENCE [LARGE SCALE GENOMIC DNA]</scope>
    <source>
        <strain evidence="2 3">L52-1-41</strain>
    </source>
</reference>
<evidence type="ECO:0008006" key="4">
    <source>
        <dbReference type="Google" id="ProtNLM"/>
    </source>
</evidence>
<dbReference type="Pfam" id="PF01527">
    <property type="entry name" value="HTH_Tnp_1"/>
    <property type="match status" value="1"/>
</dbReference>
<dbReference type="GO" id="GO:0004803">
    <property type="term" value="F:transposase activity"/>
    <property type="evidence" value="ECO:0007669"/>
    <property type="project" value="InterPro"/>
</dbReference>
<dbReference type="Gene3D" id="1.10.10.10">
    <property type="entry name" value="Winged helix-like DNA-binding domain superfamily/Winged helix DNA-binding domain"/>
    <property type="match status" value="1"/>
</dbReference>
<dbReference type="GO" id="GO:0043565">
    <property type="term" value="F:sequence-specific DNA binding"/>
    <property type="evidence" value="ECO:0007669"/>
    <property type="project" value="InterPro"/>
</dbReference>
<dbReference type="InterPro" id="IPR036388">
    <property type="entry name" value="WH-like_DNA-bd_sf"/>
</dbReference>
<dbReference type="EMBL" id="NQYH01000005">
    <property type="protein sequence ID" value="RIY41121.1"/>
    <property type="molecule type" value="Genomic_DNA"/>
</dbReference>
<comment type="caution">
    <text evidence="2">The sequence shown here is derived from an EMBL/GenBank/DDBJ whole genome shotgun (WGS) entry which is preliminary data.</text>
</comment>
<dbReference type="RefSeq" id="WP_119516120.1">
    <property type="nucleotide sequence ID" value="NZ_NQYH01000005.1"/>
</dbReference>
<dbReference type="PANTHER" id="PTHR37936">
    <property type="entry name" value="TRANSPOSASE INSC FOR INSERTION ELEMENT IS2A-RELATED"/>
    <property type="match status" value="1"/>
</dbReference>
<dbReference type="SUPFAM" id="SSF48295">
    <property type="entry name" value="TrpR-like"/>
    <property type="match status" value="1"/>
</dbReference>
<evidence type="ECO:0000256" key="1">
    <source>
        <dbReference type="ARBA" id="ARBA00009964"/>
    </source>
</evidence>
<dbReference type="GO" id="GO:0006313">
    <property type="term" value="P:DNA transposition"/>
    <property type="evidence" value="ECO:0007669"/>
    <property type="project" value="InterPro"/>
</dbReference>
<accession>A0A3A1YUC6</accession>
<dbReference type="PANTHER" id="PTHR37936:SF3">
    <property type="entry name" value="TRANSPOSASE INSC FOR INSERTION ELEMENT IS2A-RELATED"/>
    <property type="match status" value="1"/>
</dbReference>
<evidence type="ECO:0000313" key="2">
    <source>
        <dbReference type="EMBL" id="RIY41121.1"/>
    </source>
</evidence>
<evidence type="ECO:0000313" key="3">
    <source>
        <dbReference type="Proteomes" id="UP000266206"/>
    </source>
</evidence>
<dbReference type="NCBIfam" id="NF047595">
    <property type="entry name" value="IS66_ISRel24_TnpA"/>
    <property type="match status" value="1"/>
</dbReference>
<dbReference type="InterPro" id="IPR002514">
    <property type="entry name" value="Transposase_8"/>
</dbReference>
<sequence>MSNSSISVVEPSSQPRRRYTVQFKRQVVQESMARGASIARVALTHGLNANQLHNWRWQYRRGDFGPVSQDATLVPIHINALPTGRQAEHYASTTRGVEADAADTTGRIELHLGHAKIVVHGAADPRALQCMIELLRT</sequence>
<dbReference type="Proteomes" id="UP000266206">
    <property type="component" value="Unassembled WGS sequence"/>
</dbReference>
<name>A0A3A1YUC6_9BURK</name>
<organism evidence="2 3">
    <name type="scientific">Neopusillimonas maritima</name>
    <dbReference type="NCBI Taxonomy" id="2026239"/>
    <lineage>
        <taxon>Bacteria</taxon>
        <taxon>Pseudomonadati</taxon>
        <taxon>Pseudomonadota</taxon>
        <taxon>Betaproteobacteria</taxon>
        <taxon>Burkholderiales</taxon>
        <taxon>Alcaligenaceae</taxon>
        <taxon>Neopusillimonas</taxon>
    </lineage>
</organism>
<proteinExistence type="inferred from homology"/>
<dbReference type="OrthoDB" id="3376843at2"/>